<dbReference type="InterPro" id="IPR011009">
    <property type="entry name" value="Kinase-like_dom_sf"/>
</dbReference>
<evidence type="ECO:0000259" key="2">
    <source>
        <dbReference type="PROSITE" id="PS50011"/>
    </source>
</evidence>
<proteinExistence type="predicted"/>
<dbReference type="GO" id="GO:0008270">
    <property type="term" value="F:zinc ion binding"/>
    <property type="evidence" value="ECO:0007669"/>
    <property type="project" value="InterPro"/>
</dbReference>
<feature type="compositionally biased region" description="Basic and acidic residues" evidence="1">
    <location>
        <begin position="79"/>
        <end position="92"/>
    </location>
</feature>
<dbReference type="InterPro" id="IPR053235">
    <property type="entry name" value="Ser_Thr_kinase"/>
</dbReference>
<dbReference type="SUPFAM" id="SSF57701">
    <property type="entry name" value="Zn2/Cys6 DNA-binding domain"/>
    <property type="match status" value="1"/>
</dbReference>
<dbReference type="GO" id="GO:0005737">
    <property type="term" value="C:cytoplasm"/>
    <property type="evidence" value="ECO:0007669"/>
    <property type="project" value="TreeGrafter"/>
</dbReference>
<evidence type="ECO:0000256" key="1">
    <source>
        <dbReference type="SAM" id="MobiDB-lite"/>
    </source>
</evidence>
<keyword evidence="5" id="KW-1185">Reference proteome</keyword>
<dbReference type="CDD" id="cd00067">
    <property type="entry name" value="GAL4"/>
    <property type="match status" value="1"/>
</dbReference>
<dbReference type="Pfam" id="PF00069">
    <property type="entry name" value="Pkinase"/>
    <property type="match status" value="1"/>
</dbReference>
<dbReference type="PANTHER" id="PTHR24361:SF613">
    <property type="entry name" value="NUCLEAR RECEPTOR-BINDING PROTEIN-RELATED"/>
    <property type="match status" value="1"/>
</dbReference>
<dbReference type="Gene3D" id="4.10.240.10">
    <property type="entry name" value="Zn(2)-C6 fungal-type DNA-binding domain"/>
    <property type="match status" value="1"/>
</dbReference>
<accession>A0A0B7G4D0</accession>
<evidence type="ECO:0000313" key="4">
    <source>
        <dbReference type="EMBL" id="CEL63317.1"/>
    </source>
</evidence>
<sequence>MSTSTTKPQDSHNTPDIQSCISCRKYNIKCTGILKNRTSCRECLRRDVKCLISEEPPTSPRQDTEELPTGTKGKSPAKAKPEIKGKSFDAEGLVPRDEIPRELVSKLGDDFPTLPGDAGVLETDAAFGLDPHSGDTDTAIESDSESIAINFSSQADPLDYSTLTFSPPHGPKTFLAKGSAADIWMVDHTSACAPHGTAYVSKLLRVSTSDFDNYSMLYEYRTAQDAAGPTSWRQFIKSYRKQVAEWSSLGAGDGHENVIKVFNHRESLNLHVEYCHYGSVREYLRMKPSGMTSKNDIIYDLVKGLDYLHSRRPPIVHGSLNAGKLFVDKNHQVKIGEFGLTALCYQTVPYLRSVTFSGFSRWMSPELLDIDPDGEDYLEPTQQSDIWALACTVYEIAVEELPFSKYKHDIRIQRAILEGELPGDPNTPSRGEEIPDMNIVLDMCWSIEPAKRPTANALLTSDATAYTQ</sequence>
<name>A0A0B7G4D0_THACB</name>
<gene>
    <name evidence="4" type="ORF">RSOLAG1IB_05361</name>
</gene>
<dbReference type="GO" id="GO:0000981">
    <property type="term" value="F:DNA-binding transcription factor activity, RNA polymerase II-specific"/>
    <property type="evidence" value="ECO:0007669"/>
    <property type="project" value="InterPro"/>
</dbReference>
<dbReference type="PROSITE" id="PS50011">
    <property type="entry name" value="PROTEIN_KINASE_DOM"/>
    <property type="match status" value="1"/>
</dbReference>
<organism evidence="4 5">
    <name type="scientific">Thanatephorus cucumeris (strain AG1-IB / isolate 7/3/14)</name>
    <name type="common">Lettuce bottom rot fungus</name>
    <name type="synonym">Rhizoctonia solani</name>
    <dbReference type="NCBI Taxonomy" id="1108050"/>
    <lineage>
        <taxon>Eukaryota</taxon>
        <taxon>Fungi</taxon>
        <taxon>Dikarya</taxon>
        <taxon>Basidiomycota</taxon>
        <taxon>Agaricomycotina</taxon>
        <taxon>Agaricomycetes</taxon>
        <taxon>Cantharellales</taxon>
        <taxon>Ceratobasidiaceae</taxon>
        <taxon>Rhizoctonia</taxon>
        <taxon>Rhizoctonia solani AG-1</taxon>
    </lineage>
</organism>
<dbReference type="OrthoDB" id="3248549at2759"/>
<dbReference type="STRING" id="1108050.A0A0B7G4D0"/>
<protein>
    <submittedName>
        <fullName evidence="4">Serine/threonine-protein kinase CTR1</fullName>
    </submittedName>
</protein>
<dbReference type="InterPro" id="IPR000719">
    <property type="entry name" value="Prot_kinase_dom"/>
</dbReference>
<dbReference type="InterPro" id="IPR036864">
    <property type="entry name" value="Zn2-C6_fun-type_DNA-bd_sf"/>
</dbReference>
<dbReference type="GO" id="GO:0004674">
    <property type="term" value="F:protein serine/threonine kinase activity"/>
    <property type="evidence" value="ECO:0007669"/>
    <property type="project" value="TreeGrafter"/>
</dbReference>
<keyword evidence="4" id="KW-0808">Transferase</keyword>
<dbReference type="AlphaFoldDB" id="A0A0B7G4D0"/>
<reference evidence="4 5" key="1">
    <citation type="submission" date="2014-11" db="EMBL/GenBank/DDBJ databases">
        <authorList>
            <person name="Wibberg Daniel"/>
        </authorList>
    </citation>
    <scope>NUCLEOTIDE SEQUENCE [LARGE SCALE GENOMIC DNA]</scope>
    <source>
        <strain evidence="4">Rhizoctonia solani AG1-IB 7/3/14</strain>
    </source>
</reference>
<dbReference type="SUPFAM" id="SSF56112">
    <property type="entry name" value="Protein kinase-like (PK-like)"/>
    <property type="match status" value="1"/>
</dbReference>
<dbReference type="Gene3D" id="1.10.510.10">
    <property type="entry name" value="Transferase(Phosphotransferase) domain 1"/>
    <property type="match status" value="1"/>
</dbReference>
<dbReference type="EMBL" id="LN679107">
    <property type="protein sequence ID" value="CEL63317.1"/>
    <property type="molecule type" value="Genomic_DNA"/>
</dbReference>
<keyword evidence="4" id="KW-0418">Kinase</keyword>
<dbReference type="InterPro" id="IPR001138">
    <property type="entry name" value="Zn2Cys6_DnaBD"/>
</dbReference>
<feature type="domain" description="Protein kinase" evidence="2">
    <location>
        <begin position="169"/>
        <end position="467"/>
    </location>
</feature>
<dbReference type="GO" id="GO:0005524">
    <property type="term" value="F:ATP binding"/>
    <property type="evidence" value="ECO:0007669"/>
    <property type="project" value="InterPro"/>
</dbReference>
<feature type="domain" description="Zn(2)-C6 fungal-type" evidence="3">
    <location>
        <begin position="19"/>
        <end position="52"/>
    </location>
</feature>
<dbReference type="Proteomes" id="UP000059188">
    <property type="component" value="Unassembled WGS sequence"/>
</dbReference>
<feature type="region of interest" description="Disordered" evidence="1">
    <location>
        <begin position="54"/>
        <end position="92"/>
    </location>
</feature>
<evidence type="ECO:0000259" key="3">
    <source>
        <dbReference type="PROSITE" id="PS50048"/>
    </source>
</evidence>
<evidence type="ECO:0000313" key="5">
    <source>
        <dbReference type="Proteomes" id="UP000059188"/>
    </source>
</evidence>
<dbReference type="PANTHER" id="PTHR24361">
    <property type="entry name" value="MITOGEN-ACTIVATED KINASE KINASE KINASE"/>
    <property type="match status" value="1"/>
</dbReference>
<dbReference type="PROSITE" id="PS50048">
    <property type="entry name" value="ZN2_CY6_FUNGAL_2"/>
    <property type="match status" value="1"/>
</dbReference>